<gene>
    <name evidence="6" type="primary">azoR</name>
    <name evidence="8" type="ordered locus">Theco_0475</name>
</gene>
<dbReference type="Proteomes" id="UP000010795">
    <property type="component" value="Chromosome"/>
</dbReference>
<reference evidence="9" key="1">
    <citation type="submission" date="2012-01" db="EMBL/GenBank/DDBJ databases">
        <title>Complete sequence of chromosome of Thermobacillus composti KWC4.</title>
        <authorList>
            <person name="Lucas S."/>
            <person name="Han J."/>
            <person name="Lapidus A."/>
            <person name="Cheng J.-F."/>
            <person name="Goodwin L."/>
            <person name="Pitluck S."/>
            <person name="Peters L."/>
            <person name="Ovchinnikova G."/>
            <person name="Teshima H."/>
            <person name="Detter J.C."/>
            <person name="Han C."/>
            <person name="Tapia R."/>
            <person name="Land M."/>
            <person name="Hauser L."/>
            <person name="Kyrpides N."/>
            <person name="Ivanova N."/>
            <person name="Pagani I."/>
            <person name="Anderson I."/>
            <person name="Woyke T."/>
        </authorList>
    </citation>
    <scope>NUCLEOTIDE SEQUENCE [LARGE SCALE GENOMIC DNA]</scope>
    <source>
        <strain evidence="9">DSM 18247 / JCM 13945 / KWC4</strain>
    </source>
</reference>
<keyword evidence="4 6" id="KW-0520">NAD</keyword>
<comment type="subunit">
    <text evidence="6">Homodimer.</text>
</comment>
<evidence type="ECO:0000313" key="8">
    <source>
        <dbReference type="EMBL" id="AGA56691.1"/>
    </source>
</evidence>
<dbReference type="KEGG" id="tco:Theco_0475"/>
<dbReference type="InterPro" id="IPR003680">
    <property type="entry name" value="Flavodoxin_fold"/>
</dbReference>
<protein>
    <recommendedName>
        <fullName evidence="6">FMN dependent NADH:quinone oxidoreductase</fullName>
        <ecNumber evidence="6">1.6.5.-</ecNumber>
    </recommendedName>
    <alternativeName>
        <fullName evidence="6">Azo-dye reductase</fullName>
    </alternativeName>
    <alternativeName>
        <fullName evidence="6">FMN-dependent NADH-azo compound oxidoreductase</fullName>
    </alternativeName>
    <alternativeName>
        <fullName evidence="6">FMN-dependent NADH-azoreductase</fullName>
        <ecNumber evidence="6">1.7.1.17</ecNumber>
    </alternativeName>
</protein>
<keyword evidence="9" id="KW-1185">Reference proteome</keyword>
<dbReference type="HAMAP" id="MF_01216">
    <property type="entry name" value="Azoreductase_type1"/>
    <property type="match status" value="1"/>
</dbReference>
<dbReference type="InterPro" id="IPR050104">
    <property type="entry name" value="FMN-dep_NADH:Q_OxRdtase_AzoR1"/>
</dbReference>
<accession>L0EAG9</accession>
<dbReference type="PANTHER" id="PTHR43741:SF7">
    <property type="entry name" value="FMN-DEPENDENT NADH:QUINONE OXIDOREDUCTASE"/>
    <property type="match status" value="1"/>
</dbReference>
<comment type="function">
    <text evidence="6">Also exhibits azoreductase activity. Catalyzes the reductive cleavage of the azo bond in aromatic azo compounds to the corresponding amines.</text>
</comment>
<dbReference type="GO" id="GO:0016655">
    <property type="term" value="F:oxidoreductase activity, acting on NAD(P)H, quinone or similar compound as acceptor"/>
    <property type="evidence" value="ECO:0007669"/>
    <property type="project" value="InterPro"/>
</dbReference>
<dbReference type="GO" id="GO:0009055">
    <property type="term" value="F:electron transfer activity"/>
    <property type="evidence" value="ECO:0007669"/>
    <property type="project" value="UniProtKB-UniRule"/>
</dbReference>
<dbReference type="Pfam" id="PF02525">
    <property type="entry name" value="Flavodoxin_2"/>
    <property type="match status" value="1"/>
</dbReference>
<evidence type="ECO:0000256" key="3">
    <source>
        <dbReference type="ARBA" id="ARBA00023002"/>
    </source>
</evidence>
<dbReference type="InterPro" id="IPR029039">
    <property type="entry name" value="Flavoprotein-like_sf"/>
</dbReference>
<feature type="binding site" evidence="6">
    <location>
        <begin position="17"/>
        <end position="19"/>
    </location>
    <ligand>
        <name>FMN</name>
        <dbReference type="ChEBI" id="CHEBI:58210"/>
    </ligand>
</feature>
<dbReference type="SUPFAM" id="SSF52218">
    <property type="entry name" value="Flavoproteins"/>
    <property type="match status" value="1"/>
</dbReference>
<comment type="catalytic activity">
    <reaction evidence="6">
        <text>2 a quinone + NADH + H(+) = 2 a 1,4-benzosemiquinone + NAD(+)</text>
        <dbReference type="Rhea" id="RHEA:65952"/>
        <dbReference type="ChEBI" id="CHEBI:15378"/>
        <dbReference type="ChEBI" id="CHEBI:57540"/>
        <dbReference type="ChEBI" id="CHEBI:57945"/>
        <dbReference type="ChEBI" id="CHEBI:132124"/>
        <dbReference type="ChEBI" id="CHEBI:134225"/>
    </reaction>
</comment>
<dbReference type="RefSeq" id="WP_015253455.1">
    <property type="nucleotide sequence ID" value="NC_019897.1"/>
</dbReference>
<comment type="function">
    <text evidence="6">Quinone reductase that provides resistance to thiol-specific stress caused by electrophilic quinones.</text>
</comment>
<dbReference type="EC" id="1.6.5.-" evidence="6"/>
<dbReference type="OrthoDB" id="9805013at2"/>
<keyword evidence="1 6" id="KW-0285">Flavoprotein</keyword>
<evidence type="ECO:0000256" key="4">
    <source>
        <dbReference type="ARBA" id="ARBA00023027"/>
    </source>
</evidence>
<evidence type="ECO:0000256" key="2">
    <source>
        <dbReference type="ARBA" id="ARBA00022643"/>
    </source>
</evidence>
<dbReference type="EMBL" id="CP003255">
    <property type="protein sequence ID" value="AGA56691.1"/>
    <property type="molecule type" value="Genomic_DNA"/>
</dbReference>
<dbReference type="Gene3D" id="3.40.50.360">
    <property type="match status" value="1"/>
</dbReference>
<dbReference type="PANTHER" id="PTHR43741">
    <property type="entry name" value="FMN-DEPENDENT NADH-AZOREDUCTASE 1"/>
    <property type="match status" value="1"/>
</dbReference>
<dbReference type="HOGENOM" id="CLU_088964_3_1_9"/>
<evidence type="ECO:0000259" key="7">
    <source>
        <dbReference type="Pfam" id="PF02525"/>
    </source>
</evidence>
<keyword evidence="3 6" id="KW-0560">Oxidoreductase</keyword>
<dbReference type="STRING" id="717605.Theco_0475"/>
<dbReference type="InterPro" id="IPR023048">
    <property type="entry name" value="NADH:quinone_OxRdtase_FMN_depd"/>
</dbReference>
<dbReference type="EC" id="1.7.1.17" evidence="6"/>
<dbReference type="eggNOG" id="COG1182">
    <property type="taxonomic scope" value="Bacteria"/>
</dbReference>
<dbReference type="GO" id="GO:0016652">
    <property type="term" value="F:oxidoreductase activity, acting on NAD(P)H as acceptor"/>
    <property type="evidence" value="ECO:0007669"/>
    <property type="project" value="UniProtKB-UniRule"/>
</dbReference>
<comment type="catalytic activity">
    <reaction evidence="5">
        <text>N,N-dimethyl-1,4-phenylenediamine + anthranilate + 2 NAD(+) = 2-(4-dimethylaminophenyl)diazenylbenzoate + 2 NADH + 2 H(+)</text>
        <dbReference type="Rhea" id="RHEA:55872"/>
        <dbReference type="ChEBI" id="CHEBI:15378"/>
        <dbReference type="ChEBI" id="CHEBI:15783"/>
        <dbReference type="ChEBI" id="CHEBI:16567"/>
        <dbReference type="ChEBI" id="CHEBI:57540"/>
        <dbReference type="ChEBI" id="CHEBI:57945"/>
        <dbReference type="ChEBI" id="CHEBI:71579"/>
        <dbReference type="EC" id="1.7.1.17"/>
    </reaction>
    <physiologicalReaction direction="right-to-left" evidence="5">
        <dbReference type="Rhea" id="RHEA:55874"/>
    </physiologicalReaction>
</comment>
<evidence type="ECO:0000256" key="1">
    <source>
        <dbReference type="ARBA" id="ARBA00022630"/>
    </source>
</evidence>
<organism evidence="8 9">
    <name type="scientific">Thermobacillus composti (strain DSM 18247 / JCM 13945 / KWC4)</name>
    <dbReference type="NCBI Taxonomy" id="717605"/>
    <lineage>
        <taxon>Bacteria</taxon>
        <taxon>Bacillati</taxon>
        <taxon>Bacillota</taxon>
        <taxon>Bacilli</taxon>
        <taxon>Bacillales</taxon>
        <taxon>Paenibacillaceae</taxon>
        <taxon>Thermobacillus</taxon>
    </lineage>
</organism>
<keyword evidence="2 6" id="KW-0288">FMN</keyword>
<comment type="similarity">
    <text evidence="6">Belongs to the azoreductase type 1 family.</text>
</comment>
<name>L0EAG9_THECK</name>
<evidence type="ECO:0000256" key="6">
    <source>
        <dbReference type="HAMAP-Rule" id="MF_01216"/>
    </source>
</evidence>
<sequence>MATLLYITAHPFGPDVSCSMAAGEAFLEAYRDAKPNDEIIRLDLYAIDIPELDADVFAGWEKLGSGIAFGELTAEEQAKIARINELADQFAAADKYVFVTPTWNYSYPPALKRYIDAFCIAGKTFRYIPDVGRVGLLAGRKALHIQASGSFLSPGSPDERLEMGHRHLRVIMEFVGITDVECLYVEGMRAVPERASAIREEALRRAREIALNF</sequence>
<feature type="domain" description="Flavodoxin-like fold" evidence="7">
    <location>
        <begin position="3"/>
        <end position="208"/>
    </location>
</feature>
<dbReference type="GO" id="GO:0010181">
    <property type="term" value="F:FMN binding"/>
    <property type="evidence" value="ECO:0007669"/>
    <property type="project" value="UniProtKB-UniRule"/>
</dbReference>
<comment type="cofactor">
    <cofactor evidence="6">
        <name>FMN</name>
        <dbReference type="ChEBI" id="CHEBI:58210"/>
    </cofactor>
    <text evidence="6">Binds 1 FMN per subunit.</text>
</comment>
<evidence type="ECO:0000256" key="5">
    <source>
        <dbReference type="ARBA" id="ARBA00048542"/>
    </source>
</evidence>
<evidence type="ECO:0000313" key="9">
    <source>
        <dbReference type="Proteomes" id="UP000010795"/>
    </source>
</evidence>
<dbReference type="AlphaFoldDB" id="L0EAG9"/>
<proteinExistence type="inferred from homology"/>
<comment type="caution">
    <text evidence="6">Lacks conserved residue(s) required for the propagation of feature annotation.</text>
</comment>